<dbReference type="RefSeq" id="WP_141580355.1">
    <property type="nucleotide sequence ID" value="NZ_SPAZ01000011.1"/>
</dbReference>
<evidence type="ECO:0000256" key="15">
    <source>
        <dbReference type="ARBA" id="ARBA00081350"/>
    </source>
</evidence>
<dbReference type="InterPro" id="IPR036457">
    <property type="entry name" value="PPM-type-like_dom_sf"/>
</dbReference>
<dbReference type="GO" id="GO:0004722">
    <property type="term" value="F:protein serine/threonine phosphatase activity"/>
    <property type="evidence" value="ECO:0007669"/>
    <property type="project" value="UniProtKB-EC"/>
</dbReference>
<dbReference type="InterPro" id="IPR035965">
    <property type="entry name" value="PAS-like_dom_sf"/>
</dbReference>
<dbReference type="SMART" id="SM00065">
    <property type="entry name" value="GAF"/>
    <property type="match status" value="2"/>
</dbReference>
<evidence type="ECO:0000313" key="17">
    <source>
        <dbReference type="EMBL" id="TQE39989.1"/>
    </source>
</evidence>
<organism evidence="17 18">
    <name type="scientific">Streptomyces ipomoeae</name>
    <dbReference type="NCBI Taxonomy" id="103232"/>
    <lineage>
        <taxon>Bacteria</taxon>
        <taxon>Bacillati</taxon>
        <taxon>Actinomycetota</taxon>
        <taxon>Actinomycetes</taxon>
        <taxon>Kitasatosporales</taxon>
        <taxon>Streptomycetaceae</taxon>
        <taxon>Streptomyces</taxon>
    </lineage>
</organism>
<dbReference type="SMART" id="SM00331">
    <property type="entry name" value="PP2C_SIG"/>
    <property type="match status" value="1"/>
</dbReference>
<evidence type="ECO:0000256" key="2">
    <source>
        <dbReference type="ARBA" id="ARBA00022553"/>
    </source>
</evidence>
<keyword evidence="7" id="KW-0378">Hydrolase</keyword>
<keyword evidence="2" id="KW-0597">Phosphoprotein</keyword>
<dbReference type="InterPro" id="IPR013656">
    <property type="entry name" value="PAS_4"/>
</dbReference>
<protein>
    <recommendedName>
        <fullName evidence="1">protein-serine/threonine phosphatase</fullName>
        <ecNumber evidence="1">3.1.3.16</ecNumber>
    </recommendedName>
    <alternativeName>
        <fullName evidence="15">Protein-serine/threonine phosphatase</fullName>
    </alternativeName>
    <alternativeName>
        <fullName evidence="14">Serine/threonine-protein kinase</fullName>
    </alternativeName>
</protein>
<dbReference type="SUPFAM" id="SSF55781">
    <property type="entry name" value="GAF domain-like"/>
    <property type="match status" value="2"/>
</dbReference>
<dbReference type="Gene3D" id="3.30.450.20">
    <property type="entry name" value="PAS domain"/>
    <property type="match status" value="1"/>
</dbReference>
<evidence type="ECO:0000313" key="18">
    <source>
        <dbReference type="Proteomes" id="UP000318720"/>
    </source>
</evidence>
<dbReference type="Pfam" id="PF07228">
    <property type="entry name" value="SpoIIE"/>
    <property type="match status" value="1"/>
</dbReference>
<dbReference type="Gene3D" id="3.30.450.40">
    <property type="match status" value="2"/>
</dbReference>
<dbReference type="PANTHER" id="PTHR43156">
    <property type="entry name" value="STAGE II SPORULATION PROTEIN E-RELATED"/>
    <property type="match status" value="1"/>
</dbReference>
<keyword evidence="4" id="KW-0479">Metal-binding</keyword>
<dbReference type="InterPro" id="IPR001932">
    <property type="entry name" value="PPM-type_phosphatase-like_dom"/>
</dbReference>
<keyword evidence="3" id="KW-0808">Transferase</keyword>
<evidence type="ECO:0000256" key="12">
    <source>
        <dbReference type="ARBA" id="ARBA00047761"/>
    </source>
</evidence>
<dbReference type="InterPro" id="IPR052016">
    <property type="entry name" value="Bact_Sigma-Reg"/>
</dbReference>
<evidence type="ECO:0000259" key="16">
    <source>
        <dbReference type="PROSITE" id="PS50112"/>
    </source>
</evidence>
<evidence type="ECO:0000256" key="13">
    <source>
        <dbReference type="ARBA" id="ARBA00056274"/>
    </source>
</evidence>
<dbReference type="Gene3D" id="3.60.40.10">
    <property type="entry name" value="PPM-type phosphatase domain"/>
    <property type="match status" value="1"/>
</dbReference>
<dbReference type="PROSITE" id="PS50112">
    <property type="entry name" value="PAS"/>
    <property type="match status" value="1"/>
</dbReference>
<dbReference type="GO" id="GO:0016301">
    <property type="term" value="F:kinase activity"/>
    <property type="evidence" value="ECO:0007669"/>
    <property type="project" value="UniProtKB-KW"/>
</dbReference>
<evidence type="ECO:0000256" key="4">
    <source>
        <dbReference type="ARBA" id="ARBA00022723"/>
    </source>
</evidence>
<evidence type="ECO:0000256" key="5">
    <source>
        <dbReference type="ARBA" id="ARBA00022741"/>
    </source>
</evidence>
<reference evidence="17 18" key="1">
    <citation type="submission" date="2019-03" db="EMBL/GenBank/DDBJ databases">
        <title>Comparative genomic analyses of the sweetpotato soil rot pathogen, Streptomyces ipomoeae.</title>
        <authorList>
            <person name="Ruschel Soares N."/>
            <person name="Badger J.H."/>
            <person name="Huguet-Tapia J.C."/>
            <person name="Clark C.A."/>
            <person name="Pettis G.S."/>
        </authorList>
    </citation>
    <scope>NUCLEOTIDE SEQUENCE [LARGE SCALE GENOMIC DNA]</scope>
    <source>
        <strain evidence="17 18">88-35</strain>
    </source>
</reference>
<evidence type="ECO:0000256" key="11">
    <source>
        <dbReference type="ARBA" id="ARBA00023211"/>
    </source>
</evidence>
<dbReference type="CDD" id="cd00130">
    <property type="entry name" value="PAS"/>
    <property type="match status" value="1"/>
</dbReference>
<evidence type="ECO:0000256" key="8">
    <source>
        <dbReference type="ARBA" id="ARBA00022840"/>
    </source>
</evidence>
<dbReference type="InterPro" id="IPR003018">
    <property type="entry name" value="GAF"/>
</dbReference>
<proteinExistence type="predicted"/>
<evidence type="ECO:0000256" key="6">
    <source>
        <dbReference type="ARBA" id="ARBA00022777"/>
    </source>
</evidence>
<evidence type="ECO:0000256" key="10">
    <source>
        <dbReference type="ARBA" id="ARBA00022912"/>
    </source>
</evidence>
<feature type="domain" description="PAS" evidence="16">
    <location>
        <begin position="184"/>
        <end position="222"/>
    </location>
</feature>
<dbReference type="AlphaFoldDB" id="A0AAE8WA56"/>
<gene>
    <name evidence="17" type="ORF">Sipo8835_00880</name>
</gene>
<comment type="function">
    <text evidence="13">Primarily acts as an independent SigF regulator that is sensitive to the osmosensory signal, mediating the cross talk of PknD with the SigF regulon. Possesses both phosphatase and kinase activities. The kinase domain functions as a classic anti-sigma factor-like kinase to phosphorylate the anti-anti-sigma factor domain at the canonical regulatory site, and the phosphatase domain antagonizes this activity.</text>
</comment>
<dbReference type="Pfam" id="PF08448">
    <property type="entry name" value="PAS_4"/>
    <property type="match status" value="1"/>
</dbReference>
<evidence type="ECO:0000256" key="3">
    <source>
        <dbReference type="ARBA" id="ARBA00022679"/>
    </source>
</evidence>
<evidence type="ECO:0000256" key="1">
    <source>
        <dbReference type="ARBA" id="ARBA00013081"/>
    </source>
</evidence>
<dbReference type="InterPro" id="IPR029016">
    <property type="entry name" value="GAF-like_dom_sf"/>
</dbReference>
<dbReference type="GO" id="GO:0046872">
    <property type="term" value="F:metal ion binding"/>
    <property type="evidence" value="ECO:0007669"/>
    <property type="project" value="UniProtKB-KW"/>
</dbReference>
<keyword evidence="8" id="KW-0067">ATP-binding</keyword>
<dbReference type="SMART" id="SM00091">
    <property type="entry name" value="PAS"/>
    <property type="match status" value="1"/>
</dbReference>
<dbReference type="SUPFAM" id="SSF55785">
    <property type="entry name" value="PYP-like sensor domain (PAS domain)"/>
    <property type="match status" value="1"/>
</dbReference>
<keyword evidence="11" id="KW-0464">Manganese</keyword>
<comment type="caution">
    <text evidence="17">The sequence shown here is derived from an EMBL/GenBank/DDBJ whole genome shotgun (WGS) entry which is preliminary data.</text>
</comment>
<keyword evidence="10" id="KW-0904">Protein phosphatase</keyword>
<dbReference type="PANTHER" id="PTHR43156:SF2">
    <property type="entry name" value="STAGE II SPORULATION PROTEIN E"/>
    <property type="match status" value="1"/>
</dbReference>
<dbReference type="FunFam" id="3.60.40.10:FF:000005">
    <property type="entry name" value="Serine/threonine protein phosphatase"/>
    <property type="match status" value="1"/>
</dbReference>
<comment type="catalytic activity">
    <reaction evidence="12">
        <text>O-phospho-L-seryl-[protein] + H2O = L-seryl-[protein] + phosphate</text>
        <dbReference type="Rhea" id="RHEA:20629"/>
        <dbReference type="Rhea" id="RHEA-COMP:9863"/>
        <dbReference type="Rhea" id="RHEA-COMP:11604"/>
        <dbReference type="ChEBI" id="CHEBI:15377"/>
        <dbReference type="ChEBI" id="CHEBI:29999"/>
        <dbReference type="ChEBI" id="CHEBI:43474"/>
        <dbReference type="ChEBI" id="CHEBI:83421"/>
        <dbReference type="EC" id="3.1.3.16"/>
    </reaction>
</comment>
<dbReference type="Pfam" id="PF13185">
    <property type="entry name" value="GAF_2"/>
    <property type="match status" value="1"/>
</dbReference>
<keyword evidence="6" id="KW-0418">Kinase</keyword>
<accession>A0AAE8WA56</accession>
<keyword evidence="9" id="KW-0460">Magnesium</keyword>
<dbReference type="InterPro" id="IPR000014">
    <property type="entry name" value="PAS"/>
</dbReference>
<sequence length="706" mass="75657">MNGPDRRPDAADPLSQALAAAVHRTGARAGCVYLLDQAESVLCLVAMCGAPVETFRPWWRVRLASPGPTPDAVLQDRLIWVSCQEEFTRRYPRAAAVTPYRLAFAVVPLRGVRHRWGALLLMWPSSRPARLSRRERGRITAGARHITRVLDDAAPAPVIEDRPRFVPPHHADTRQAPPALAAAHLVERLPLGALALDLEGRITFVNTAAAELLGRPAELLLGTQPWESLPWLDTVACMDAYRAAVTSREPFVLTVLRPPAQWLDLRLHTDESGTSVLVTPRRAADHPSDPADAQAALTGAPGLNRIHLLVYLAAALTETVGVQDVVDLAADQILPSFDAHGMIMSTVEANRIQIIGHQGYAPEVIEQLDGLPADADLTPAGRALATGEPSYFADRAELARACPEAPQISGKQAWAFLPLITSGRPIGCFVLAHDHPHRFTASERSVLTPLAALMAQALDRARLYDAKHSLAHALQRTLLPHALPAVTGLDVAARYLPASHGMDIGGDFYDLIRLTDTTAAAVIGDVQGHDVTAAALMGQVRTAVHSHATAGATPDQVLARTDRDLDDLSTDRFVSCLYAHIDLARHQVTLASAGHPPPLVRHPDNRAHTVDIDPGPPLGIGLGAPSYPLTALPLADGALLALYTDGLVEIPGTDIGRTMADLAQHLGTSGGLPLHHLVDSLVRRTRPTNGHTDDIALLLLRPTSGS</sequence>
<name>A0AAE8WA56_9ACTN</name>
<keyword evidence="5" id="KW-0547">Nucleotide-binding</keyword>
<dbReference type="Proteomes" id="UP000318720">
    <property type="component" value="Unassembled WGS sequence"/>
</dbReference>
<dbReference type="EMBL" id="SPAZ01000011">
    <property type="protein sequence ID" value="TQE39989.1"/>
    <property type="molecule type" value="Genomic_DNA"/>
</dbReference>
<evidence type="ECO:0000256" key="14">
    <source>
        <dbReference type="ARBA" id="ARBA00075117"/>
    </source>
</evidence>
<evidence type="ECO:0000256" key="9">
    <source>
        <dbReference type="ARBA" id="ARBA00022842"/>
    </source>
</evidence>
<evidence type="ECO:0000256" key="7">
    <source>
        <dbReference type="ARBA" id="ARBA00022801"/>
    </source>
</evidence>
<dbReference type="EC" id="3.1.3.16" evidence="1"/>
<dbReference type="GO" id="GO:0005524">
    <property type="term" value="F:ATP binding"/>
    <property type="evidence" value="ECO:0007669"/>
    <property type="project" value="UniProtKB-KW"/>
</dbReference>